<dbReference type="OrthoDB" id="528082at2"/>
<dbReference type="GO" id="GO:0000976">
    <property type="term" value="F:transcription cis-regulatory region binding"/>
    <property type="evidence" value="ECO:0007669"/>
    <property type="project" value="TreeGrafter"/>
</dbReference>
<reference evidence="6 7" key="1">
    <citation type="submission" date="2019-11" db="EMBL/GenBank/DDBJ databases">
        <authorList>
            <person name="Dong K."/>
        </authorList>
    </citation>
    <scope>NUCLEOTIDE SEQUENCE [LARGE SCALE GENOMIC DNA]</scope>
    <source>
        <strain evidence="6 7">JCM 17370</strain>
    </source>
</reference>
<dbReference type="SUPFAM" id="SSF53850">
    <property type="entry name" value="Periplasmic binding protein-like II"/>
    <property type="match status" value="1"/>
</dbReference>
<dbReference type="InterPro" id="IPR000847">
    <property type="entry name" value="LysR_HTH_N"/>
</dbReference>
<evidence type="ECO:0000313" key="7">
    <source>
        <dbReference type="Proteomes" id="UP000442533"/>
    </source>
</evidence>
<dbReference type="Pfam" id="PF00126">
    <property type="entry name" value="HTH_1"/>
    <property type="match status" value="1"/>
</dbReference>
<feature type="domain" description="HTH lysR-type" evidence="5">
    <location>
        <begin position="27"/>
        <end position="84"/>
    </location>
</feature>
<keyword evidence="7" id="KW-1185">Reference proteome</keyword>
<dbReference type="Pfam" id="PF03466">
    <property type="entry name" value="LysR_substrate"/>
    <property type="match status" value="1"/>
</dbReference>
<dbReference type="PRINTS" id="PR00039">
    <property type="entry name" value="HTHLYSR"/>
</dbReference>
<dbReference type="InterPro" id="IPR036388">
    <property type="entry name" value="WH-like_DNA-bd_sf"/>
</dbReference>
<evidence type="ECO:0000259" key="5">
    <source>
        <dbReference type="PROSITE" id="PS50931"/>
    </source>
</evidence>
<sequence length="329" mass="37413">MINCRKTHCKCVMWRLKCKYRLLRGSMRLEWLDDILAVADTGSMIRAAERRFLTQSAFSRRLRMIEEQLGVELFDRSRKPAELKRSVLERCDEMRGLAESLRRLRSDLVRGDGEQTRIVIASQHAITTAIAPLLVQTITEPAHVDIRLRSANREDCYALLLTRQADFMLSYSSECQPLIFDPDFIETCVLGRERLIPVFSSRQAGLLEVALNRKEVPVILYPTDVFLGKVVRDEIWPGFDLDMFKPHAETALTPAALQFALIGSALAWVPRSLALPHLQKGDLQDWSETFGFSELLLSLARLNGSRRSHAEIAWNDLAAKGSHLLDPLD</sequence>
<keyword evidence="2" id="KW-0805">Transcription regulation</keyword>
<evidence type="ECO:0000313" key="6">
    <source>
        <dbReference type="EMBL" id="MTH35886.1"/>
    </source>
</evidence>
<proteinExistence type="inferred from homology"/>
<comment type="similarity">
    <text evidence="1">Belongs to the LysR transcriptional regulatory family.</text>
</comment>
<dbReference type="PROSITE" id="PS50931">
    <property type="entry name" value="HTH_LYSR"/>
    <property type="match status" value="1"/>
</dbReference>
<protein>
    <submittedName>
        <fullName evidence="6">LysR family transcriptional regulator</fullName>
    </submittedName>
</protein>
<accession>A0A844H4T3</accession>
<dbReference type="AlphaFoldDB" id="A0A844H4T3"/>
<dbReference type="InterPro" id="IPR005119">
    <property type="entry name" value="LysR_subst-bd"/>
</dbReference>
<evidence type="ECO:0000256" key="3">
    <source>
        <dbReference type="ARBA" id="ARBA00023125"/>
    </source>
</evidence>
<evidence type="ECO:0000256" key="4">
    <source>
        <dbReference type="ARBA" id="ARBA00023163"/>
    </source>
</evidence>
<comment type="caution">
    <text evidence="6">The sequence shown here is derived from an EMBL/GenBank/DDBJ whole genome shotgun (WGS) entry which is preliminary data.</text>
</comment>
<keyword evidence="4" id="KW-0804">Transcription</keyword>
<dbReference type="SUPFAM" id="SSF46785">
    <property type="entry name" value="Winged helix' DNA-binding domain"/>
    <property type="match status" value="1"/>
</dbReference>
<name>A0A844H4T3_9RHOB</name>
<dbReference type="EMBL" id="WMIF01000024">
    <property type="protein sequence ID" value="MTH35886.1"/>
    <property type="molecule type" value="Genomic_DNA"/>
</dbReference>
<evidence type="ECO:0000256" key="2">
    <source>
        <dbReference type="ARBA" id="ARBA00023015"/>
    </source>
</evidence>
<dbReference type="GO" id="GO:0003700">
    <property type="term" value="F:DNA-binding transcription factor activity"/>
    <property type="evidence" value="ECO:0007669"/>
    <property type="project" value="InterPro"/>
</dbReference>
<organism evidence="6 7">
    <name type="scientific">Paracoccus limosus</name>
    <dbReference type="NCBI Taxonomy" id="913252"/>
    <lineage>
        <taxon>Bacteria</taxon>
        <taxon>Pseudomonadati</taxon>
        <taxon>Pseudomonadota</taxon>
        <taxon>Alphaproteobacteria</taxon>
        <taxon>Rhodobacterales</taxon>
        <taxon>Paracoccaceae</taxon>
        <taxon>Paracoccus</taxon>
    </lineage>
</organism>
<dbReference type="Gene3D" id="1.10.10.10">
    <property type="entry name" value="Winged helix-like DNA-binding domain superfamily/Winged helix DNA-binding domain"/>
    <property type="match status" value="1"/>
</dbReference>
<evidence type="ECO:0000256" key="1">
    <source>
        <dbReference type="ARBA" id="ARBA00009437"/>
    </source>
</evidence>
<dbReference type="PANTHER" id="PTHR30126:SF2">
    <property type="entry name" value="HTH-TYPE TRANSCRIPTIONAL REGULATOR YJIE"/>
    <property type="match status" value="1"/>
</dbReference>
<keyword evidence="3" id="KW-0238">DNA-binding</keyword>
<dbReference type="Proteomes" id="UP000442533">
    <property type="component" value="Unassembled WGS sequence"/>
</dbReference>
<gene>
    <name evidence="6" type="ORF">GL279_14860</name>
</gene>
<dbReference type="PANTHER" id="PTHR30126">
    <property type="entry name" value="HTH-TYPE TRANSCRIPTIONAL REGULATOR"/>
    <property type="match status" value="1"/>
</dbReference>
<dbReference type="InterPro" id="IPR036390">
    <property type="entry name" value="WH_DNA-bd_sf"/>
</dbReference>